<keyword evidence="1" id="KW-1133">Transmembrane helix</keyword>
<feature type="transmembrane region" description="Helical" evidence="1">
    <location>
        <begin position="222"/>
        <end position="242"/>
    </location>
</feature>
<keyword evidence="1" id="KW-0472">Membrane</keyword>
<feature type="transmembrane region" description="Helical" evidence="1">
    <location>
        <begin position="17"/>
        <end position="35"/>
    </location>
</feature>
<reference evidence="2" key="1">
    <citation type="submission" date="2020-03" db="EMBL/GenBank/DDBJ databases">
        <title>A high-quality chromosome-level genome assembly of a woody plant with both climbing and erect habits, Rhamnella rubrinervis.</title>
        <authorList>
            <person name="Lu Z."/>
            <person name="Yang Y."/>
            <person name="Zhu X."/>
            <person name="Sun Y."/>
        </authorList>
    </citation>
    <scope>NUCLEOTIDE SEQUENCE</scope>
    <source>
        <strain evidence="2">BYM</strain>
        <tissue evidence="2">Leaf</tissue>
    </source>
</reference>
<dbReference type="Proteomes" id="UP000796880">
    <property type="component" value="Unassembled WGS sequence"/>
</dbReference>
<name>A0A8K0HRV9_9ROSA</name>
<gene>
    <name evidence="2" type="ORF">FNV43_RR01098</name>
</gene>
<keyword evidence="3" id="KW-1185">Reference proteome</keyword>
<proteinExistence type="predicted"/>
<accession>A0A8K0HRV9</accession>
<keyword evidence="1" id="KW-0812">Transmembrane</keyword>
<evidence type="ECO:0000256" key="1">
    <source>
        <dbReference type="SAM" id="Phobius"/>
    </source>
</evidence>
<dbReference type="EMBL" id="VOIH02000001">
    <property type="protein sequence ID" value="KAF3456448.1"/>
    <property type="molecule type" value="Genomic_DNA"/>
</dbReference>
<organism evidence="2 3">
    <name type="scientific">Rhamnella rubrinervis</name>
    <dbReference type="NCBI Taxonomy" id="2594499"/>
    <lineage>
        <taxon>Eukaryota</taxon>
        <taxon>Viridiplantae</taxon>
        <taxon>Streptophyta</taxon>
        <taxon>Embryophyta</taxon>
        <taxon>Tracheophyta</taxon>
        <taxon>Spermatophyta</taxon>
        <taxon>Magnoliopsida</taxon>
        <taxon>eudicotyledons</taxon>
        <taxon>Gunneridae</taxon>
        <taxon>Pentapetalae</taxon>
        <taxon>rosids</taxon>
        <taxon>fabids</taxon>
        <taxon>Rosales</taxon>
        <taxon>Rhamnaceae</taxon>
        <taxon>rhamnoid group</taxon>
        <taxon>Rhamneae</taxon>
        <taxon>Rhamnella</taxon>
    </lineage>
</organism>
<evidence type="ECO:0000313" key="2">
    <source>
        <dbReference type="EMBL" id="KAF3456448.1"/>
    </source>
</evidence>
<protein>
    <submittedName>
        <fullName evidence="2">Uncharacterized protein</fullName>
    </submittedName>
</protein>
<dbReference type="AlphaFoldDB" id="A0A8K0HRV9"/>
<comment type="caution">
    <text evidence="2">The sequence shown here is derived from an EMBL/GenBank/DDBJ whole genome shotgun (WGS) entry which is preliminary data.</text>
</comment>
<sequence length="250" mass="28414">MATAIDMAMVKLAKCKYLALCPVVLFILALSFFLWSQIFNNHYVPELPSITLKSMSMTALTNIFNKQVKVNLEIVFDPVENKNKHNTIIYDHVYVKAFDVKNEMFSNTTFEQHEHDKTTVVIRLDGVTVKVSVVEDEDGDYSPKPKYGVSFLDNFEVAGLVRIEGGKWVVKSTTSMRAKCGTAFKRVFPLYQLNRTHTLDLQPTICEVDGDWSSFILKCKNLAVVFLIISYLLVVVIICSILDRDLDLNN</sequence>
<evidence type="ECO:0000313" key="3">
    <source>
        <dbReference type="Proteomes" id="UP000796880"/>
    </source>
</evidence>